<reference evidence="2 3" key="1">
    <citation type="submission" date="2020-06" db="EMBL/GenBank/DDBJ databases">
        <authorList>
            <person name="Hwang Y.J."/>
        </authorList>
    </citation>
    <scope>NUCLEOTIDE SEQUENCE [LARGE SCALE GENOMIC DNA]</scope>
    <source>
        <strain evidence="2 3">KUDC8001</strain>
    </source>
</reference>
<feature type="transmembrane region" description="Helical" evidence="1">
    <location>
        <begin position="31"/>
        <end position="49"/>
    </location>
</feature>
<keyword evidence="1" id="KW-0472">Membrane</keyword>
<dbReference type="KEGG" id="add:HUW48_01990"/>
<evidence type="ECO:0000256" key="1">
    <source>
        <dbReference type="SAM" id="Phobius"/>
    </source>
</evidence>
<accession>A0A7L7L258</accession>
<dbReference type="EMBL" id="CP055153">
    <property type="protein sequence ID" value="QMU26876.1"/>
    <property type="molecule type" value="Genomic_DNA"/>
</dbReference>
<sequence>MKTISTLVNLLAILLIVGGIVMRIYNLPDDQISLTISLFGVLIYILAAPEKTKIYRRNL</sequence>
<protein>
    <submittedName>
        <fullName evidence="2">Uncharacterized protein</fullName>
    </submittedName>
</protein>
<keyword evidence="3" id="KW-1185">Reference proteome</keyword>
<gene>
    <name evidence="2" type="ORF">HUW48_01990</name>
</gene>
<dbReference type="RefSeq" id="WP_182414079.1">
    <property type="nucleotide sequence ID" value="NZ_CP055153.1"/>
</dbReference>
<proteinExistence type="predicted"/>
<organism evidence="2 3">
    <name type="scientific">Adhaeribacter radiodurans</name>
    <dbReference type="NCBI Taxonomy" id="2745197"/>
    <lineage>
        <taxon>Bacteria</taxon>
        <taxon>Pseudomonadati</taxon>
        <taxon>Bacteroidota</taxon>
        <taxon>Cytophagia</taxon>
        <taxon>Cytophagales</taxon>
        <taxon>Hymenobacteraceae</taxon>
        <taxon>Adhaeribacter</taxon>
    </lineage>
</organism>
<evidence type="ECO:0000313" key="3">
    <source>
        <dbReference type="Proteomes" id="UP000514509"/>
    </source>
</evidence>
<name>A0A7L7L258_9BACT</name>
<dbReference type="Proteomes" id="UP000514509">
    <property type="component" value="Chromosome"/>
</dbReference>
<evidence type="ECO:0000313" key="2">
    <source>
        <dbReference type="EMBL" id="QMU26876.1"/>
    </source>
</evidence>
<reference evidence="2 3" key="2">
    <citation type="submission" date="2020-08" db="EMBL/GenBank/DDBJ databases">
        <title>Adhaeribacter dokdonensis sp. nov., isolated from the rhizosphere of Elymus tsukushiensis, a plant native to the Dokdo Islands, Republic of Korea.</title>
        <authorList>
            <person name="Ghim S.Y."/>
        </authorList>
    </citation>
    <scope>NUCLEOTIDE SEQUENCE [LARGE SCALE GENOMIC DNA]</scope>
    <source>
        <strain evidence="2 3">KUDC8001</strain>
    </source>
</reference>
<feature type="transmembrane region" description="Helical" evidence="1">
    <location>
        <begin position="7"/>
        <end position="25"/>
    </location>
</feature>
<keyword evidence="1" id="KW-0812">Transmembrane</keyword>
<keyword evidence="1" id="KW-1133">Transmembrane helix</keyword>
<dbReference type="AlphaFoldDB" id="A0A7L7L258"/>